<dbReference type="PROSITE" id="PS51788">
    <property type="entry name" value="CULT"/>
    <property type="match status" value="1"/>
</dbReference>
<dbReference type="InterPro" id="IPR046336">
    <property type="entry name" value="Lon_prtase_N_sf"/>
</dbReference>
<evidence type="ECO:0000313" key="5">
    <source>
        <dbReference type="EMBL" id="CAK9259410.1"/>
    </source>
</evidence>
<dbReference type="PANTHER" id="PTHR14255:SF4">
    <property type="entry name" value="PROTEIN CEREBLON"/>
    <property type="match status" value="1"/>
</dbReference>
<evidence type="ECO:0008006" key="7">
    <source>
        <dbReference type="Google" id="ProtNLM"/>
    </source>
</evidence>
<protein>
    <recommendedName>
        <fullName evidence="7">Protein cereblon</fullName>
    </recommendedName>
</protein>
<reference evidence="5" key="1">
    <citation type="submission" date="2024-02" db="EMBL/GenBank/DDBJ databases">
        <authorList>
            <consortium name="ELIXIR-Norway"/>
            <consortium name="Elixir Norway"/>
        </authorList>
    </citation>
    <scope>NUCLEOTIDE SEQUENCE</scope>
</reference>
<dbReference type="PROSITE" id="PS51787">
    <property type="entry name" value="LON_N"/>
    <property type="match status" value="1"/>
</dbReference>
<feature type="region of interest" description="Disordered" evidence="2">
    <location>
        <begin position="202"/>
        <end position="221"/>
    </location>
</feature>
<evidence type="ECO:0000256" key="2">
    <source>
        <dbReference type="SAM" id="MobiDB-lite"/>
    </source>
</evidence>
<dbReference type="CDD" id="cd15777">
    <property type="entry name" value="CRBN_C_like"/>
    <property type="match status" value="1"/>
</dbReference>
<evidence type="ECO:0000256" key="1">
    <source>
        <dbReference type="ARBA" id="ARBA00009142"/>
    </source>
</evidence>
<evidence type="ECO:0000259" key="3">
    <source>
        <dbReference type="PROSITE" id="PS51787"/>
    </source>
</evidence>
<dbReference type="Gene3D" id="1.20.58.1480">
    <property type="match status" value="1"/>
</dbReference>
<evidence type="ECO:0000313" key="6">
    <source>
        <dbReference type="Proteomes" id="UP001497444"/>
    </source>
</evidence>
<feature type="compositionally biased region" description="Polar residues" evidence="2">
    <location>
        <begin position="205"/>
        <end position="216"/>
    </location>
</feature>
<feature type="domain" description="Lon N-terminal" evidence="3">
    <location>
        <begin position="70"/>
        <end position="349"/>
    </location>
</feature>
<dbReference type="InterPro" id="IPR034750">
    <property type="entry name" value="CULT"/>
</dbReference>
<dbReference type="InterPro" id="IPR003111">
    <property type="entry name" value="Lon_prtase_N"/>
</dbReference>
<keyword evidence="6" id="KW-1185">Reference proteome</keyword>
<organism evidence="5 6">
    <name type="scientific">Sphagnum jensenii</name>
    <dbReference type="NCBI Taxonomy" id="128206"/>
    <lineage>
        <taxon>Eukaryota</taxon>
        <taxon>Viridiplantae</taxon>
        <taxon>Streptophyta</taxon>
        <taxon>Embryophyta</taxon>
        <taxon>Bryophyta</taxon>
        <taxon>Sphagnophytina</taxon>
        <taxon>Sphagnopsida</taxon>
        <taxon>Sphagnales</taxon>
        <taxon>Sphagnaceae</taxon>
        <taxon>Sphagnum</taxon>
    </lineage>
</organism>
<dbReference type="Proteomes" id="UP001497444">
    <property type="component" value="Chromosome 12"/>
</dbReference>
<name>A0ABP0W244_9BRYO</name>
<sequence length="463" mass="51327">MEGSSVFGPGVGGVESSTILDGDGDGDGVGSTHKGSIFDTNLASMHTYLGEVDDVGSSRLTAQGGSMVTLPMFYLEGVVLFPEQKLPLRVLQPRFKAAVVRAMQQEDNDAPYTLGVIHVRAKHQDQGIIVASVGTTAEIQQLGYCSDGSVNVVTKGRERFQIWRAWTEPDGAMTTLKQASNNDFLEAAESTEDERIVRQRLNPASPGTSMEGSQQVEDLGSLGRRSQEAIKKTPPVTPGQRLPNSVWGTARTAWSKDARKLVLRAQRSAWPQWVYRQYDAYDLARRAADLLGQVTDLPSMEALVCKPIPLSYYIASKLPLQDCTRQELLEMESTVNRLKCEMQLLEQMYKLKCSHCWELIARRSDMLMMSSDGPISAYVNAHGYIHETLTLSNAYGLFEDGAPQTENSWFPGYAWVLAKCNTCQAIGVEKHMGWHFKAIDSNMHPKSFWGIWRTQLIGSHSQV</sequence>
<feature type="domain" description="CULT" evidence="4">
    <location>
        <begin position="348"/>
        <end position="460"/>
    </location>
</feature>
<dbReference type="Gene3D" id="2.170.150.20">
    <property type="entry name" value="Peptide methionine sulfoxide reductase"/>
    <property type="match status" value="1"/>
</dbReference>
<gene>
    <name evidence="5" type="ORF">CSSPJE1EN1_LOCUS4888</name>
</gene>
<proteinExistence type="inferred from homology"/>
<dbReference type="Gene3D" id="2.30.130.40">
    <property type="entry name" value="LON domain-like"/>
    <property type="match status" value="1"/>
</dbReference>
<dbReference type="InterPro" id="IPR015947">
    <property type="entry name" value="PUA-like_sf"/>
</dbReference>
<dbReference type="PANTHER" id="PTHR14255">
    <property type="entry name" value="CEREBLON"/>
    <property type="match status" value="1"/>
</dbReference>
<feature type="region of interest" description="Disordered" evidence="2">
    <location>
        <begin position="1"/>
        <end position="26"/>
    </location>
</feature>
<dbReference type="EMBL" id="OZ020107">
    <property type="protein sequence ID" value="CAK9259410.1"/>
    <property type="molecule type" value="Genomic_DNA"/>
</dbReference>
<dbReference type="SMART" id="SM00464">
    <property type="entry name" value="LON"/>
    <property type="match status" value="1"/>
</dbReference>
<dbReference type="Pfam" id="PF02190">
    <property type="entry name" value="LON_substr_bdg"/>
    <property type="match status" value="1"/>
</dbReference>
<comment type="similarity">
    <text evidence="1">Belongs to the 4-toluene sulfonate uptake permease (TSUP) (TC 2.A.102) family.</text>
</comment>
<evidence type="ECO:0000259" key="4">
    <source>
        <dbReference type="PROSITE" id="PS51788"/>
    </source>
</evidence>
<accession>A0ABP0W244</accession>
<dbReference type="SUPFAM" id="SSF88697">
    <property type="entry name" value="PUA domain-like"/>
    <property type="match status" value="1"/>
</dbReference>